<reference evidence="2" key="1">
    <citation type="journal article" date="2013" name="Eukaryot. Cell">
        <title>Extremely Reduced Levels of Heterozygosity in the Vertebrate Pathogen Encephalitozoon cuniculi.</title>
        <authorList>
            <person name="Selman M."/>
            <person name="Sak B."/>
            <person name="Kvac M."/>
            <person name="Farinelli L."/>
            <person name="Weiss L.M."/>
            <person name="Corradi N."/>
        </authorList>
    </citation>
    <scope>NUCLEOTIDE SEQUENCE</scope>
</reference>
<dbReference type="InterPro" id="IPR036869">
    <property type="entry name" value="J_dom_sf"/>
</dbReference>
<dbReference type="OMA" id="KMHPDRP"/>
<dbReference type="Gene3D" id="1.10.287.110">
    <property type="entry name" value="DnaJ domain"/>
    <property type="match status" value="1"/>
</dbReference>
<dbReference type="InterPro" id="IPR056453">
    <property type="entry name" value="HTH_DNAJC9"/>
</dbReference>
<dbReference type="GO" id="GO:0031072">
    <property type="term" value="F:heat shock protein binding"/>
    <property type="evidence" value="ECO:0007669"/>
    <property type="project" value="TreeGrafter"/>
</dbReference>
<dbReference type="VEuPathDB" id="MicrosporidiaDB:ECU07_0780"/>
<dbReference type="InterPro" id="IPR001623">
    <property type="entry name" value="DnaJ_domain"/>
</dbReference>
<dbReference type="VEuPathDB" id="MicrosporidiaDB:AEWD_070740"/>
<proteinExistence type="predicted"/>
<dbReference type="GO" id="GO:0005737">
    <property type="term" value="C:cytoplasm"/>
    <property type="evidence" value="ECO:0007669"/>
    <property type="project" value="TreeGrafter"/>
</dbReference>
<dbReference type="VEuPathDB" id="MicrosporidiaDB:AEWR_070730"/>
<protein>
    <submittedName>
        <fullName evidence="2">Dnaj family</fullName>
    </submittedName>
</protein>
<dbReference type="SMART" id="SM00271">
    <property type="entry name" value="DnaJ"/>
    <property type="match status" value="1"/>
</dbReference>
<accession>M1K4K2</accession>
<sequence length="198" mass="23071">MKKRLDPYNILGVKRTSTDVEITRAYRRLQRIYHPDSRTGDREMYEEVRRAYEEICKSPAVEIVPVEDVRRMYKGSEEEAKDIAGLYNRHRGRMGRILDGLLLSDDGDEDRVREIIDRLIGCGALKQYSSYGKRVSEDKARGRRKAREERMAKKIAGEMGIDLDVPLEDLLGRRKGRDAKFLESLEEKYLGGCREEER</sequence>
<dbReference type="PANTHER" id="PTHR44144:SF1">
    <property type="entry name" value="DNAJ HOMOLOG SUBFAMILY C MEMBER 9"/>
    <property type="match status" value="1"/>
</dbReference>
<dbReference type="EMBL" id="KC513610">
    <property type="protein sequence ID" value="AGE95868.1"/>
    <property type="molecule type" value="Genomic_DNA"/>
</dbReference>
<dbReference type="VEuPathDB" id="MicrosporidiaDB:AEWQ_070740"/>
<dbReference type="PROSITE" id="PS50076">
    <property type="entry name" value="DNAJ_2"/>
    <property type="match status" value="1"/>
</dbReference>
<dbReference type="CDD" id="cd06257">
    <property type="entry name" value="DnaJ"/>
    <property type="match status" value="1"/>
</dbReference>
<dbReference type="SUPFAM" id="SSF46565">
    <property type="entry name" value="Chaperone J-domain"/>
    <property type="match status" value="1"/>
</dbReference>
<evidence type="ECO:0000313" key="2">
    <source>
        <dbReference type="EMBL" id="AGE95868.1"/>
    </source>
</evidence>
<dbReference type="GO" id="GO:0005634">
    <property type="term" value="C:nucleus"/>
    <property type="evidence" value="ECO:0007669"/>
    <property type="project" value="TreeGrafter"/>
</dbReference>
<dbReference type="VEuPathDB" id="MicrosporidiaDB:M970_070730"/>
<dbReference type="Pfam" id="PF23302">
    <property type="entry name" value="HTH_DNAJC9"/>
    <property type="match status" value="1"/>
</dbReference>
<gene>
    <name evidence="2" type="ORF">ECU07_0780</name>
</gene>
<organism evidence="2">
    <name type="scientific">Encephalitozoon cuniculi</name>
    <name type="common">Microsporidian parasite</name>
    <dbReference type="NCBI Taxonomy" id="6035"/>
    <lineage>
        <taxon>Eukaryota</taxon>
        <taxon>Fungi</taxon>
        <taxon>Fungi incertae sedis</taxon>
        <taxon>Microsporidia</taxon>
        <taxon>Unikaryonidae</taxon>
        <taxon>Encephalitozoon</taxon>
    </lineage>
</organism>
<dbReference type="PANTHER" id="PTHR44144">
    <property type="entry name" value="DNAJ HOMOLOG SUBFAMILY C MEMBER 9"/>
    <property type="match status" value="1"/>
</dbReference>
<name>M1K4K2_ENCCN</name>
<evidence type="ECO:0000259" key="1">
    <source>
        <dbReference type="PROSITE" id="PS50076"/>
    </source>
</evidence>
<dbReference type="PRINTS" id="PR00625">
    <property type="entry name" value="JDOMAIN"/>
</dbReference>
<dbReference type="AlphaFoldDB" id="M1K4K2"/>
<dbReference type="InterPro" id="IPR052594">
    <property type="entry name" value="J_domain-containing_protein"/>
</dbReference>
<feature type="domain" description="J" evidence="1">
    <location>
        <begin position="6"/>
        <end position="77"/>
    </location>
</feature>
<dbReference type="Pfam" id="PF00226">
    <property type="entry name" value="DnaJ"/>
    <property type="match status" value="1"/>
</dbReference>